<dbReference type="InterPro" id="IPR011701">
    <property type="entry name" value="MFS"/>
</dbReference>
<gene>
    <name evidence="7" type="ORF">ACJHVH_08810</name>
</gene>
<feature type="transmembrane region" description="Helical" evidence="6">
    <location>
        <begin position="217"/>
        <end position="240"/>
    </location>
</feature>
<evidence type="ECO:0000256" key="2">
    <source>
        <dbReference type="ARBA" id="ARBA00022475"/>
    </source>
</evidence>
<evidence type="ECO:0000313" key="8">
    <source>
        <dbReference type="Proteomes" id="UP001624684"/>
    </source>
</evidence>
<comment type="subcellular location">
    <subcellularLocation>
        <location evidence="1">Cell membrane</location>
        <topology evidence="1">Multi-pass membrane protein</topology>
    </subcellularLocation>
</comment>
<feature type="transmembrane region" description="Helical" evidence="6">
    <location>
        <begin position="73"/>
        <end position="95"/>
    </location>
</feature>
<sequence>MRLYQGNLILLLGSLSFLSGVCSGALLVLGTYYASDIGGGSYVSFYFATYIITSIMVNFFLKTWMVSCIPTTLLSSAFLIRLSLSLLTIFILVSFDQKLMVLFLISLSASIPDSLIRVAYPTYVKNTFESKSLQKINSDYSVTRQVGYIVGPAISGFIIYHSVVTIVCLMGLISLLMMKINLMIPRVDEYKSNIERMLTNAKTQESMFLYLIKSKNISLYVSYYILLLIGFTMPASLAPLMVGYLKYSSKELGIAEAFFSLGSFAGAIVYRKLNNQVAALSMLFFASLLIPFMHFSNALLIYGILLAVGILLQSSIFIFTKLQTAVASERFGEIISSLYLYASILSALYMAMISINSMLFIHGSYYFISFLVLLSFLSYVIYLKGNGNVI</sequence>
<dbReference type="RefSeq" id="WP_407069571.1">
    <property type="nucleotide sequence ID" value="NZ_JBJJXE010000022.1"/>
</dbReference>
<dbReference type="PANTHER" id="PTHR23513">
    <property type="entry name" value="INTEGRAL MEMBRANE EFFLUX PROTEIN-RELATED"/>
    <property type="match status" value="1"/>
</dbReference>
<keyword evidence="8" id="KW-1185">Reference proteome</keyword>
<keyword evidence="4 6" id="KW-1133">Transmembrane helix</keyword>
<keyword evidence="5 6" id="KW-0472">Membrane</keyword>
<evidence type="ECO:0000313" key="7">
    <source>
        <dbReference type="EMBL" id="MFL1733078.1"/>
    </source>
</evidence>
<reference evidence="7 8" key="1">
    <citation type="submission" date="2024-11" db="EMBL/GenBank/DDBJ databases">
        <title>First Report of Moraxella oculi in Brazil in an Infectious Bovine Keratoconjunctivitis Outbreak.</title>
        <authorList>
            <person name="Carvalho C.V."/>
            <person name="Domingues R."/>
            <person name="Coutinho C."/>
            <person name="Honorio N.T.B.S."/>
            <person name="Faza D.R.L.R."/>
            <person name="Carvalho W.A."/>
            <person name="Machado A.B.F."/>
            <person name="Martins M.F."/>
            <person name="Gaspar E.B."/>
        </authorList>
    </citation>
    <scope>NUCLEOTIDE SEQUENCE [LARGE SCALE GENOMIC DNA]</scope>
    <source>
        <strain evidence="7 8">2117LE</strain>
    </source>
</reference>
<feature type="transmembrane region" description="Helical" evidence="6">
    <location>
        <begin position="157"/>
        <end position="177"/>
    </location>
</feature>
<dbReference type="Pfam" id="PF07690">
    <property type="entry name" value="MFS_1"/>
    <property type="match status" value="1"/>
</dbReference>
<feature type="transmembrane region" description="Helical" evidence="6">
    <location>
        <begin position="252"/>
        <end position="270"/>
    </location>
</feature>
<proteinExistence type="predicted"/>
<comment type="caution">
    <text evidence="7">The sequence shown here is derived from an EMBL/GenBank/DDBJ whole genome shotgun (WGS) entry which is preliminary data.</text>
</comment>
<feature type="transmembrane region" description="Helical" evidence="6">
    <location>
        <begin position="40"/>
        <end position="61"/>
    </location>
</feature>
<dbReference type="PANTHER" id="PTHR23513:SF6">
    <property type="entry name" value="MAJOR FACILITATOR SUPERFAMILY ASSOCIATED DOMAIN-CONTAINING PROTEIN"/>
    <property type="match status" value="1"/>
</dbReference>
<dbReference type="Gene3D" id="1.20.1250.20">
    <property type="entry name" value="MFS general substrate transporter like domains"/>
    <property type="match status" value="1"/>
</dbReference>
<dbReference type="InterPro" id="IPR036259">
    <property type="entry name" value="MFS_trans_sf"/>
</dbReference>
<evidence type="ECO:0000256" key="4">
    <source>
        <dbReference type="ARBA" id="ARBA00022989"/>
    </source>
</evidence>
<dbReference type="EMBL" id="JBJJXE010000022">
    <property type="protein sequence ID" value="MFL1733078.1"/>
    <property type="molecule type" value="Genomic_DNA"/>
</dbReference>
<name>A0ABW8U7L0_9GAMM</name>
<dbReference type="SUPFAM" id="SSF103473">
    <property type="entry name" value="MFS general substrate transporter"/>
    <property type="match status" value="1"/>
</dbReference>
<evidence type="ECO:0000256" key="3">
    <source>
        <dbReference type="ARBA" id="ARBA00022692"/>
    </source>
</evidence>
<protein>
    <submittedName>
        <fullName evidence="7">MFS transporter</fullName>
    </submittedName>
</protein>
<accession>A0ABW8U7L0</accession>
<dbReference type="Proteomes" id="UP001624684">
    <property type="component" value="Unassembled WGS sequence"/>
</dbReference>
<evidence type="ECO:0000256" key="5">
    <source>
        <dbReference type="ARBA" id="ARBA00023136"/>
    </source>
</evidence>
<evidence type="ECO:0000256" key="1">
    <source>
        <dbReference type="ARBA" id="ARBA00004651"/>
    </source>
</evidence>
<organism evidence="7 8">
    <name type="scientific">Moraxella oculi</name>
    <dbReference type="NCBI Taxonomy" id="2940516"/>
    <lineage>
        <taxon>Bacteria</taxon>
        <taxon>Pseudomonadati</taxon>
        <taxon>Pseudomonadota</taxon>
        <taxon>Gammaproteobacteria</taxon>
        <taxon>Moraxellales</taxon>
        <taxon>Moraxellaceae</taxon>
        <taxon>Moraxella</taxon>
    </lineage>
</organism>
<feature type="transmembrane region" description="Helical" evidence="6">
    <location>
        <begin position="339"/>
        <end position="359"/>
    </location>
</feature>
<keyword evidence="2" id="KW-1003">Cell membrane</keyword>
<feature type="transmembrane region" description="Helical" evidence="6">
    <location>
        <begin position="365"/>
        <end position="383"/>
    </location>
</feature>
<evidence type="ECO:0000256" key="6">
    <source>
        <dbReference type="SAM" id="Phobius"/>
    </source>
</evidence>
<keyword evidence="3 6" id="KW-0812">Transmembrane</keyword>
<feature type="transmembrane region" description="Helical" evidence="6">
    <location>
        <begin position="277"/>
        <end position="293"/>
    </location>
</feature>
<feature type="transmembrane region" description="Helical" evidence="6">
    <location>
        <begin position="299"/>
        <end position="319"/>
    </location>
</feature>